<name>F8FG30_PAEMK</name>
<reference evidence="2" key="1">
    <citation type="submission" date="2011-06" db="EMBL/GenBank/DDBJ databases">
        <title>Complete genome sequence of Paenibacillus mucilaginosus KNP414.</title>
        <authorList>
            <person name="Wang J."/>
            <person name="Hu S."/>
            <person name="Hu X."/>
            <person name="Zhang B."/>
            <person name="Dong D."/>
            <person name="Zhang S."/>
            <person name="Zhao K."/>
            <person name="Wu D."/>
        </authorList>
    </citation>
    <scope>NUCLEOTIDE SEQUENCE [LARGE SCALE GENOMIC DNA]</scope>
    <source>
        <strain evidence="2">KNP414</strain>
    </source>
</reference>
<protein>
    <submittedName>
        <fullName evidence="1">Putative sugar ABC transporter</fullName>
    </submittedName>
</protein>
<sequence>MERGGIHVGSPNQPRAGKAALAVLLTAGLLTACSGTGEPGSGGDTAPASVLKGGRFDPPVTMTSWGCYSATYKYKENQSFEQNVGLDWVKEKLGIQIQYLWTTPWENDACLTKMRLSLSGNEPLPDVVYVSVDAKGRSILADLIETGQFMDIGEVFEKHASPAYKEILKAHPELWAFAARDGKRYGIPHTADPYVNSPVLYLREDWLKTLNLKTPGTIDELEAVMDAFVNKDPDGNGKKDTYGLALGVKNNWLEGFASTGWIFGAYGTVPTYWLKGADGSLQYGSVQPGAKEALAKLRSWYEKGYLDPEFAMKDPAKASELVTAGRTGVIDGPYWLPIWPLPDLKKNVPGSSMLPVMLPAGPGGKPGFNGGDSLLGVYLINKKYKTPEALQVYLNKMLQAGGKEKGSDVENGFIEGYDYKMENGAPVAVPDQRVDQILLGNGTPMIPERNLNSLAHLASGAAPRDGFDQGNVAYKDAHVPGSIMQKQLSFGIQNEFKGASTPTMSTKMEALRKMENEVFTKIIYGKEPLTAFDDFVAKWKSSGGDQITKEVNDWYQAAGSK</sequence>
<dbReference type="SUPFAM" id="SSF53850">
    <property type="entry name" value="Periplasmic binding protein-like II"/>
    <property type="match status" value="1"/>
</dbReference>
<evidence type="ECO:0000313" key="2">
    <source>
        <dbReference type="Proteomes" id="UP000006620"/>
    </source>
</evidence>
<proteinExistence type="predicted"/>
<reference evidence="1 2" key="2">
    <citation type="journal article" date="2013" name="Genome Announc.">
        <title>Genome Sequence of Growth-Improving Paenibacillus mucilaginosus Strain KNP414.</title>
        <authorList>
            <person name="Lu J.J."/>
            <person name="Wang J.F."/>
            <person name="Hu X.F."/>
        </authorList>
    </citation>
    <scope>NUCLEOTIDE SEQUENCE [LARGE SCALE GENOMIC DNA]</scope>
    <source>
        <strain evidence="1 2">KNP414</strain>
    </source>
</reference>
<dbReference type="PATRIC" id="fig|1036673.3.peg.4388"/>
<dbReference type="Proteomes" id="UP000006620">
    <property type="component" value="Chromosome"/>
</dbReference>
<dbReference type="CDD" id="cd13580">
    <property type="entry name" value="PBP2_AlgQ_like_1"/>
    <property type="match status" value="1"/>
</dbReference>
<dbReference type="AlphaFoldDB" id="F8FG30"/>
<gene>
    <name evidence="1" type="ordered locus">KNP414_04762</name>
</gene>
<dbReference type="PROSITE" id="PS51257">
    <property type="entry name" value="PROKAR_LIPOPROTEIN"/>
    <property type="match status" value="1"/>
</dbReference>
<dbReference type="InterPro" id="IPR050490">
    <property type="entry name" value="Bact_solute-bd_prot1"/>
</dbReference>
<dbReference type="HOGENOM" id="CLU_021021_3_0_9"/>
<organism evidence="1 2">
    <name type="scientific">Paenibacillus mucilaginosus (strain KNP414)</name>
    <dbReference type="NCBI Taxonomy" id="1036673"/>
    <lineage>
        <taxon>Bacteria</taxon>
        <taxon>Bacillati</taxon>
        <taxon>Bacillota</taxon>
        <taxon>Bacilli</taxon>
        <taxon>Bacillales</taxon>
        <taxon>Paenibacillaceae</taxon>
        <taxon>Paenibacillus</taxon>
    </lineage>
</organism>
<dbReference type="KEGG" id="pms:KNP414_04762"/>
<dbReference type="EMBL" id="CP002869">
    <property type="protein sequence ID" value="AEI43292.1"/>
    <property type="molecule type" value="Genomic_DNA"/>
</dbReference>
<dbReference type="PANTHER" id="PTHR43649:SF12">
    <property type="entry name" value="DIACETYLCHITOBIOSE BINDING PROTEIN DASA"/>
    <property type="match status" value="1"/>
</dbReference>
<accession>F8FG30</accession>
<dbReference type="Gene3D" id="3.40.190.10">
    <property type="entry name" value="Periplasmic binding protein-like II"/>
    <property type="match status" value="3"/>
</dbReference>
<evidence type="ECO:0000313" key="1">
    <source>
        <dbReference type="EMBL" id="AEI43292.1"/>
    </source>
</evidence>
<dbReference type="PANTHER" id="PTHR43649">
    <property type="entry name" value="ARABINOSE-BINDING PROTEIN-RELATED"/>
    <property type="match status" value="1"/>
</dbReference>